<evidence type="ECO:0000256" key="4">
    <source>
        <dbReference type="ARBA" id="ARBA00022989"/>
    </source>
</evidence>
<dbReference type="InterPro" id="IPR036055">
    <property type="entry name" value="LDL_receptor-like_sf"/>
</dbReference>
<dbReference type="SMART" id="SM00192">
    <property type="entry name" value="LDLa"/>
    <property type="match status" value="7"/>
</dbReference>
<dbReference type="InterPro" id="IPR002172">
    <property type="entry name" value="LDrepeatLR_classA_rpt"/>
</dbReference>
<evidence type="ECO:0000256" key="5">
    <source>
        <dbReference type="ARBA" id="ARBA00023136"/>
    </source>
</evidence>
<keyword evidence="2 8" id="KW-0812">Transmembrane</keyword>
<feature type="transmembrane region" description="Helical" evidence="8">
    <location>
        <begin position="52"/>
        <end position="78"/>
    </location>
</feature>
<dbReference type="GO" id="GO:0016192">
    <property type="term" value="P:vesicle-mediated transport"/>
    <property type="evidence" value="ECO:0007669"/>
    <property type="project" value="UniProtKB-ARBA"/>
</dbReference>
<comment type="subcellular location">
    <subcellularLocation>
        <location evidence="1">Membrane</location>
        <topology evidence="1">Single-pass membrane protein</topology>
    </subcellularLocation>
</comment>
<proteinExistence type="predicted"/>
<keyword evidence="4 8" id="KW-1133">Transmembrane helix</keyword>
<evidence type="ECO:0000256" key="3">
    <source>
        <dbReference type="ARBA" id="ARBA00022737"/>
    </source>
</evidence>
<keyword evidence="3" id="KW-0677">Repeat</keyword>
<comment type="caution">
    <text evidence="7">Lacks conserved residue(s) required for the propagation of feature annotation.</text>
</comment>
<dbReference type="CDD" id="cd00112">
    <property type="entry name" value="LDLa"/>
    <property type="match status" value="5"/>
</dbReference>
<feature type="disulfide bond" evidence="7">
    <location>
        <begin position="145"/>
        <end position="160"/>
    </location>
</feature>
<dbReference type="Gene3D" id="4.10.400.10">
    <property type="entry name" value="Low-density Lipoprotein Receptor"/>
    <property type="match status" value="7"/>
</dbReference>
<dbReference type="Pfam" id="PF00057">
    <property type="entry name" value="Ldl_recept_a"/>
    <property type="match status" value="3"/>
</dbReference>
<dbReference type="PRINTS" id="PR00261">
    <property type="entry name" value="LDLRECEPTOR"/>
</dbReference>
<feature type="disulfide bond" evidence="7">
    <location>
        <begin position="320"/>
        <end position="335"/>
    </location>
</feature>
<organism evidence="9">
    <name type="scientific">Anisakis simplex</name>
    <name type="common">Herring worm</name>
    <dbReference type="NCBI Taxonomy" id="6269"/>
    <lineage>
        <taxon>Eukaryota</taxon>
        <taxon>Metazoa</taxon>
        <taxon>Ecdysozoa</taxon>
        <taxon>Nematoda</taxon>
        <taxon>Chromadorea</taxon>
        <taxon>Rhabditida</taxon>
        <taxon>Spirurina</taxon>
        <taxon>Ascaridomorpha</taxon>
        <taxon>Ascaridoidea</taxon>
        <taxon>Anisakidae</taxon>
        <taxon>Anisakis</taxon>
        <taxon>Anisakis simplex complex</taxon>
    </lineage>
</organism>
<reference evidence="9" key="1">
    <citation type="submission" date="2017-02" db="UniProtKB">
        <authorList>
            <consortium name="WormBaseParasite"/>
        </authorList>
    </citation>
    <scope>IDENTIFICATION</scope>
</reference>
<dbReference type="GO" id="GO:0005886">
    <property type="term" value="C:plasma membrane"/>
    <property type="evidence" value="ECO:0007669"/>
    <property type="project" value="TreeGrafter"/>
</dbReference>
<feature type="disulfide bond" evidence="7">
    <location>
        <begin position="279"/>
        <end position="294"/>
    </location>
</feature>
<sequence length="523" mass="57285">LTAFDNENVGRARGYAPNSIQDGPWAKFNRRVESFKDYLVGKGFTFLRNVPAMVILIVLIILILLIFLLLWAVFAWLFGRAQIPQEVLDMQRTHSVWPPVENDRPLALRLVSSNALLPPNVSVCDGYGFSCTNLPNLVIGTLQRCDGVADCPDGSDEIGCKVCQTAFSCLAPIATSANMIKSQQQLICLRGSSLCDGVKDCADGSDENHFCRKTKCENASDLKCHGAGGLPMCLPESMVCDGDEHCRNAEDETNCVGKCKFGSKWCKLTKRCVPKWQICDGISNCADGSDEKDCNCKECCGTGKALCERSNMCLSRSRICDGVEDCPDGDDEKRCPGSCPQLPANTMDDELIQCSDGKRYSRKYACSGLLKQCEGKCSECDAESSFKCLNNTKCIPRVKLCDGNSDCGDNSDEANCDCDQLRRMGEVFQCGASSIGPNTKCIPARRRCDGYEDCAGGEDERNCDNCNSDLNAVYCNTTRTCFASTKRCFPRSRVCSPFSSCPHASSLDKLFCANKARVERYGP</sequence>
<evidence type="ECO:0000256" key="8">
    <source>
        <dbReference type="SAM" id="Phobius"/>
    </source>
</evidence>
<evidence type="ECO:0000256" key="2">
    <source>
        <dbReference type="ARBA" id="ARBA00022692"/>
    </source>
</evidence>
<evidence type="ECO:0000256" key="1">
    <source>
        <dbReference type="ARBA" id="ARBA00004167"/>
    </source>
</evidence>
<dbReference type="PANTHER" id="PTHR24270:SF59">
    <property type="entry name" value="LDL RECEPTOR REPEAT-CONTAINING PROTEIN EGG-1-RELATED"/>
    <property type="match status" value="1"/>
</dbReference>
<name>A0A0M3JQY5_ANISI</name>
<evidence type="ECO:0000313" key="9">
    <source>
        <dbReference type="WBParaSite" id="ASIM_0001010301-mRNA-1"/>
    </source>
</evidence>
<dbReference type="SUPFAM" id="SSF57424">
    <property type="entry name" value="LDL receptor-like module"/>
    <property type="match status" value="6"/>
</dbReference>
<dbReference type="InterPro" id="IPR050685">
    <property type="entry name" value="LDLR"/>
</dbReference>
<dbReference type="AlphaFoldDB" id="A0A0M3JQY5"/>
<feature type="disulfide bond" evidence="7">
    <location>
        <begin position="448"/>
        <end position="463"/>
    </location>
</feature>
<dbReference type="PANTHER" id="PTHR24270">
    <property type="entry name" value="LOW-DENSITY LIPOPROTEIN RECEPTOR-RELATED"/>
    <property type="match status" value="1"/>
</dbReference>
<keyword evidence="5 8" id="KW-0472">Membrane</keyword>
<keyword evidence="6 7" id="KW-1015">Disulfide bond</keyword>
<evidence type="ECO:0000256" key="6">
    <source>
        <dbReference type="ARBA" id="ARBA00023157"/>
    </source>
</evidence>
<evidence type="ECO:0000256" key="7">
    <source>
        <dbReference type="PROSITE-ProRule" id="PRU00124"/>
    </source>
</evidence>
<dbReference type="PROSITE" id="PS50068">
    <property type="entry name" value="LDLRA_2"/>
    <property type="match status" value="7"/>
</dbReference>
<dbReference type="WBParaSite" id="ASIM_0001010301-mRNA-1">
    <property type="protein sequence ID" value="ASIM_0001010301-mRNA-1"/>
    <property type="gene ID" value="ASIM_0001010301"/>
</dbReference>
<feature type="disulfide bond" evidence="7">
    <location>
        <begin position="401"/>
        <end position="416"/>
    </location>
</feature>
<protein>
    <submittedName>
        <fullName evidence="9">Terribly reduced optic lobes (inferred by orthology to a D. melanogaster protein)</fullName>
    </submittedName>
</protein>
<accession>A0A0M3JQY5</accession>
<feature type="disulfide bond" evidence="7">
    <location>
        <begin position="240"/>
        <end position="255"/>
    </location>
</feature>